<evidence type="ECO:0000313" key="2">
    <source>
        <dbReference type="EMBL" id="GBL89048.1"/>
    </source>
</evidence>
<gene>
    <name evidence="2" type="ORF">AVEN_255191_1</name>
</gene>
<organism evidence="2 3">
    <name type="scientific">Araneus ventricosus</name>
    <name type="common">Orbweaver spider</name>
    <name type="synonym">Epeira ventricosa</name>
    <dbReference type="NCBI Taxonomy" id="182803"/>
    <lineage>
        <taxon>Eukaryota</taxon>
        <taxon>Metazoa</taxon>
        <taxon>Ecdysozoa</taxon>
        <taxon>Arthropoda</taxon>
        <taxon>Chelicerata</taxon>
        <taxon>Arachnida</taxon>
        <taxon>Araneae</taxon>
        <taxon>Araneomorphae</taxon>
        <taxon>Entelegynae</taxon>
        <taxon>Araneoidea</taxon>
        <taxon>Araneidae</taxon>
        <taxon>Araneus</taxon>
    </lineage>
</organism>
<feature type="compositionally biased region" description="Low complexity" evidence="1">
    <location>
        <begin position="42"/>
        <end position="53"/>
    </location>
</feature>
<feature type="region of interest" description="Disordered" evidence="1">
    <location>
        <begin position="1"/>
        <end position="58"/>
    </location>
</feature>
<evidence type="ECO:0000256" key="1">
    <source>
        <dbReference type="SAM" id="MobiDB-lite"/>
    </source>
</evidence>
<reference evidence="2 3" key="1">
    <citation type="journal article" date="2019" name="Sci. Rep.">
        <title>Orb-weaving spider Araneus ventricosus genome elucidates the spidroin gene catalogue.</title>
        <authorList>
            <person name="Kono N."/>
            <person name="Nakamura H."/>
            <person name="Ohtoshi R."/>
            <person name="Moran D.A.P."/>
            <person name="Shinohara A."/>
            <person name="Yoshida Y."/>
            <person name="Fujiwara M."/>
            <person name="Mori M."/>
            <person name="Tomita M."/>
            <person name="Arakawa K."/>
        </authorList>
    </citation>
    <scope>NUCLEOTIDE SEQUENCE [LARGE SCALE GENOMIC DNA]</scope>
</reference>
<dbReference type="Proteomes" id="UP000499080">
    <property type="component" value="Unassembled WGS sequence"/>
</dbReference>
<feature type="compositionally biased region" description="Basic and acidic residues" evidence="1">
    <location>
        <begin position="1"/>
        <end position="12"/>
    </location>
</feature>
<protein>
    <submittedName>
        <fullName evidence="2">Uncharacterized protein</fullName>
    </submittedName>
</protein>
<proteinExistence type="predicted"/>
<sequence length="132" mass="14504">MTTDNDPIHSLDSEIESNTAIEYNPHETIDETPSVLEKQPSTISTTTDKTTVKQTKRKPISMDSERYRGCGGLVVSSRLRGRRVPGSKPDSTEEPPCKWVWCTLNPSGPNFLVWCGAEVRRGGASSSVVLVI</sequence>
<comment type="caution">
    <text evidence="2">The sequence shown here is derived from an EMBL/GenBank/DDBJ whole genome shotgun (WGS) entry which is preliminary data.</text>
</comment>
<name>A0A4Y2BAI4_ARAVE</name>
<evidence type="ECO:0000313" key="3">
    <source>
        <dbReference type="Proteomes" id="UP000499080"/>
    </source>
</evidence>
<accession>A0A4Y2BAI4</accession>
<dbReference type="AlphaFoldDB" id="A0A4Y2BAI4"/>
<dbReference type="EMBL" id="BGPR01000063">
    <property type="protein sequence ID" value="GBL89048.1"/>
    <property type="molecule type" value="Genomic_DNA"/>
</dbReference>
<keyword evidence="3" id="KW-1185">Reference proteome</keyword>